<dbReference type="GO" id="GO:0008081">
    <property type="term" value="F:phosphoric diester hydrolase activity"/>
    <property type="evidence" value="ECO:0007669"/>
    <property type="project" value="InterPro"/>
</dbReference>
<gene>
    <name evidence="1" type="ORF">CEG18_03745</name>
</gene>
<comment type="caution">
    <text evidence="1">The sequence shown here is derived from an EMBL/GenBank/DDBJ whole genome shotgun (WGS) entry which is preliminary data.</text>
</comment>
<dbReference type="eggNOG" id="COG0584">
    <property type="taxonomic scope" value="Bacteria"/>
</dbReference>
<dbReference type="STRING" id="46680.GCA_000807755_05012"/>
<dbReference type="SUPFAM" id="SSF51695">
    <property type="entry name" value="PLC-like phosphodiesterases"/>
    <property type="match status" value="1"/>
</dbReference>
<dbReference type="Proteomes" id="UP000198145">
    <property type="component" value="Unassembled WGS sequence"/>
</dbReference>
<dbReference type="EMBL" id="NJBA01000001">
    <property type="protein sequence ID" value="OWP52966.1"/>
    <property type="molecule type" value="Genomic_DNA"/>
</dbReference>
<sequence>MQIISHRGYWLERPERNLKVAFDRSFDLGFGTETDVRDVAGRLVISHDMPSGEEMSLDDLLRIMDGRNLPLAMNIKADGLCEPLKATFEAHGHSNWFVFDMAVPDMRSYLVSSVCTYTRLSEVEPVPAWLKEADGIWLDSFGHEWYARDQLAELLIGGKQVCVVSSELHGREQLPLWQLLAEFQGAANLTLCTDLPESARSFFKE</sequence>
<accession>A0A246FF82</accession>
<evidence type="ECO:0000313" key="2">
    <source>
        <dbReference type="Proteomes" id="UP000198145"/>
    </source>
</evidence>
<proteinExistence type="predicted"/>
<evidence type="ECO:0000313" key="1">
    <source>
        <dbReference type="EMBL" id="OWP52966.1"/>
    </source>
</evidence>
<protein>
    <submittedName>
        <fullName evidence="1">Phosphodiesterase</fullName>
    </submittedName>
</protein>
<dbReference type="RefSeq" id="WP_088416344.1">
    <property type="nucleotide sequence ID" value="NZ_NJBA01000001.1"/>
</dbReference>
<reference evidence="1 2" key="1">
    <citation type="submission" date="2017-06" db="EMBL/GenBank/DDBJ databases">
        <title>Draft genome of Pseudomonas nitroreducens DF05.</title>
        <authorList>
            <person name="Iyer R."/>
        </authorList>
    </citation>
    <scope>NUCLEOTIDE SEQUENCE [LARGE SCALE GENOMIC DNA]</scope>
    <source>
        <strain evidence="1 2">DF05</strain>
    </source>
</reference>
<dbReference type="AlphaFoldDB" id="A0A246FF82"/>
<dbReference type="InterPro" id="IPR017946">
    <property type="entry name" value="PLC-like_Pdiesterase_TIM-brl"/>
</dbReference>
<name>A0A246FF82_PSENT</name>
<dbReference type="GO" id="GO:0006629">
    <property type="term" value="P:lipid metabolic process"/>
    <property type="evidence" value="ECO:0007669"/>
    <property type="project" value="InterPro"/>
</dbReference>
<organism evidence="1 2">
    <name type="scientific">Pseudomonas nitroreducens</name>
    <dbReference type="NCBI Taxonomy" id="46680"/>
    <lineage>
        <taxon>Bacteria</taxon>
        <taxon>Pseudomonadati</taxon>
        <taxon>Pseudomonadota</taxon>
        <taxon>Gammaproteobacteria</taxon>
        <taxon>Pseudomonadales</taxon>
        <taxon>Pseudomonadaceae</taxon>
        <taxon>Pseudomonas</taxon>
    </lineage>
</organism>